<dbReference type="AlphaFoldDB" id="A0A1Z9Z3M2"/>
<keyword evidence="1" id="KW-0378">Hydrolase</keyword>
<dbReference type="PANTHER" id="PTHR36305">
    <property type="entry name" value="PHOSPHATIDYLGLYCEROPHOSPHATASE A"/>
    <property type="match status" value="1"/>
</dbReference>
<accession>A0A1Z9Z3M2</accession>
<dbReference type="InterPro" id="IPR036681">
    <property type="entry name" value="PgpA-like_sf"/>
</dbReference>
<dbReference type="EMBL" id="NEXX01000001">
    <property type="protein sequence ID" value="OUY09046.1"/>
    <property type="molecule type" value="Genomic_DNA"/>
</dbReference>
<evidence type="ECO:0000313" key="5">
    <source>
        <dbReference type="Proteomes" id="UP000196536"/>
    </source>
</evidence>
<feature type="transmembrane region" description="Helical" evidence="2">
    <location>
        <begin position="107"/>
        <end position="127"/>
    </location>
</feature>
<comment type="cofactor">
    <cofactor evidence="1">
        <name>Mg(2+)</name>
        <dbReference type="ChEBI" id="CHEBI:18420"/>
    </cofactor>
</comment>
<keyword evidence="1" id="KW-0460">Magnesium</keyword>
<dbReference type="PANTHER" id="PTHR36305:SF1">
    <property type="entry name" value="PHOSPHATIDYLGLYCEROPHOSPHATASE A"/>
    <property type="match status" value="1"/>
</dbReference>
<keyword evidence="1 2" id="KW-0472">Membrane</keyword>
<dbReference type="InterPro" id="IPR026037">
    <property type="entry name" value="PgpA"/>
</dbReference>
<organism evidence="4 5">
    <name type="scientific">Acinetobacter populi</name>
    <dbReference type="NCBI Taxonomy" id="1582270"/>
    <lineage>
        <taxon>Bacteria</taxon>
        <taxon>Pseudomonadati</taxon>
        <taxon>Pseudomonadota</taxon>
        <taxon>Gammaproteobacteria</taxon>
        <taxon>Moraxellales</taxon>
        <taxon>Moraxellaceae</taxon>
        <taxon>Acinetobacter</taxon>
    </lineage>
</organism>
<keyword evidence="1" id="KW-0443">Lipid metabolism</keyword>
<proteinExistence type="predicted"/>
<keyword evidence="1" id="KW-0442">Lipid degradation</keyword>
<dbReference type="GO" id="GO:0009395">
    <property type="term" value="P:phospholipid catabolic process"/>
    <property type="evidence" value="ECO:0007669"/>
    <property type="project" value="UniProtKB-KW"/>
</dbReference>
<comment type="pathway">
    <text evidence="1">Phospholipid metabolism; phosphatidylglycerol biosynthesis; phosphatidylglycerol from CDP-diacylglycerol: step 2/2.</text>
</comment>
<keyword evidence="1" id="KW-0595">Phospholipid degradation</keyword>
<comment type="caution">
    <text evidence="4">The sequence shown here is derived from an EMBL/GenBank/DDBJ whole genome shotgun (WGS) entry which is preliminary data.</text>
</comment>
<feature type="transmembrane region" description="Helical" evidence="2">
    <location>
        <begin position="20"/>
        <end position="48"/>
    </location>
</feature>
<evidence type="ECO:0000256" key="2">
    <source>
        <dbReference type="SAM" id="Phobius"/>
    </source>
</evidence>
<dbReference type="OrthoDB" id="9804091at2"/>
<dbReference type="GO" id="GO:0006655">
    <property type="term" value="P:phosphatidylglycerol biosynthetic process"/>
    <property type="evidence" value="ECO:0007669"/>
    <property type="project" value="UniProtKB-UniPathway"/>
</dbReference>
<keyword evidence="1" id="KW-0479">Metal-binding</keyword>
<feature type="domain" description="YutG/PgpA" evidence="3">
    <location>
        <begin position="25"/>
        <end position="166"/>
    </location>
</feature>
<evidence type="ECO:0000313" key="4">
    <source>
        <dbReference type="EMBL" id="OUY09046.1"/>
    </source>
</evidence>
<dbReference type="EC" id="3.1.3.27" evidence="1"/>
<dbReference type="Proteomes" id="UP000196536">
    <property type="component" value="Unassembled WGS sequence"/>
</dbReference>
<keyword evidence="1 2" id="KW-0812">Transmembrane</keyword>
<dbReference type="InterPro" id="IPR007686">
    <property type="entry name" value="YutG/PgpA"/>
</dbReference>
<keyword evidence="1" id="KW-1003">Cell membrane</keyword>
<reference evidence="4 5" key="1">
    <citation type="submission" date="2017-05" db="EMBL/GenBank/DDBJ databases">
        <title>Acinetobacter populi ANC 5415 (= PBJ7), whole genome shotgun sequencing project.</title>
        <authorList>
            <person name="Nemec A."/>
            <person name="Radolfova-Krizova L."/>
        </authorList>
    </citation>
    <scope>NUCLEOTIDE SEQUENCE [LARGE SCALE GENOMIC DNA]</scope>
    <source>
        <strain evidence="4 5">PBJ7</strain>
    </source>
</reference>
<comment type="subcellular location">
    <subcellularLocation>
        <location evidence="1">Cell inner membrane</location>
        <topology evidence="1">Multi-pass membrane protein</topology>
    </subcellularLocation>
</comment>
<dbReference type="CDD" id="cd06971">
    <property type="entry name" value="PgpA"/>
    <property type="match status" value="1"/>
</dbReference>
<evidence type="ECO:0000256" key="1">
    <source>
        <dbReference type="PIRNR" id="PIRNR006162"/>
    </source>
</evidence>
<keyword evidence="5" id="KW-1185">Reference proteome</keyword>
<name>A0A1Z9Z3M2_9GAMM</name>
<feature type="transmembrane region" description="Helical" evidence="2">
    <location>
        <begin position="148"/>
        <end position="170"/>
    </location>
</feature>
<comment type="function">
    <text evidence="1">Lipid phosphatase which dephosphorylates phosphatidylglycerophosphate (PGP) to phosphatidylglycerol (PG).</text>
</comment>
<comment type="catalytic activity">
    <reaction evidence="1">
        <text>a 1,2-diacyl-sn-glycero-3-phospho-(1'-sn-glycero-3'-phosphate) + H2O = a 1,2-diacyl-sn-glycero-3-phospho-(1'-sn-glycerol) + phosphate</text>
        <dbReference type="Rhea" id="RHEA:33751"/>
        <dbReference type="ChEBI" id="CHEBI:15377"/>
        <dbReference type="ChEBI" id="CHEBI:43474"/>
        <dbReference type="ChEBI" id="CHEBI:60110"/>
        <dbReference type="ChEBI" id="CHEBI:64716"/>
        <dbReference type="EC" id="3.1.3.27"/>
    </reaction>
</comment>
<keyword evidence="2" id="KW-1133">Transmembrane helix</keyword>
<protein>
    <recommendedName>
        <fullName evidence="1">Phosphatidylglycerophosphatase A</fullName>
        <ecNumber evidence="1">3.1.3.27</ecNumber>
    </recommendedName>
    <alternativeName>
        <fullName evidence="1">Phosphatidylglycerolphosphate phosphatase A</fullName>
    </alternativeName>
</protein>
<dbReference type="PIRSF" id="PIRSF006162">
    <property type="entry name" value="PgpA"/>
    <property type="match status" value="1"/>
</dbReference>
<keyword evidence="1" id="KW-0997">Cell inner membrane</keyword>
<evidence type="ECO:0000259" key="3">
    <source>
        <dbReference type="Pfam" id="PF04608"/>
    </source>
</evidence>
<feature type="transmembrane region" description="Helical" evidence="2">
    <location>
        <begin position="55"/>
        <end position="74"/>
    </location>
</feature>
<keyword evidence="1" id="KW-1208">Phospholipid metabolism</keyword>
<dbReference type="UniPathway" id="UPA00084">
    <property type="reaction ID" value="UER00504"/>
</dbReference>
<dbReference type="Pfam" id="PF04608">
    <property type="entry name" value="PgpA"/>
    <property type="match status" value="1"/>
</dbReference>
<gene>
    <name evidence="4" type="ORF">CAP51_05445</name>
</gene>
<dbReference type="GO" id="GO:0005886">
    <property type="term" value="C:plasma membrane"/>
    <property type="evidence" value="ECO:0007669"/>
    <property type="project" value="UniProtKB-SubCell"/>
</dbReference>
<dbReference type="SUPFAM" id="SSF101307">
    <property type="entry name" value="YutG-like"/>
    <property type="match status" value="1"/>
</dbReference>
<sequence>MNTLPKPPINLNNASALDKLIWFLGVGLGSGLSPKAPGTMGSLVVLLLYPIWIQIGLMASIIVIIIMSLVGIYICGRSADIMQVHDDGRIVWDEFAGQSIALLPLVYFYPLFSWWWIFIGFALFRLFDIWKPFPIGWADQKVSGGLGIMLDDLLAGIMAAIVFIAILNFVSLG</sequence>
<dbReference type="GO" id="GO:0008962">
    <property type="term" value="F:phosphatidylglycerophosphatase activity"/>
    <property type="evidence" value="ECO:0007669"/>
    <property type="project" value="UniProtKB-EC"/>
</dbReference>
<dbReference type="GO" id="GO:0046872">
    <property type="term" value="F:metal ion binding"/>
    <property type="evidence" value="ECO:0007669"/>
    <property type="project" value="UniProtKB-KW"/>
</dbReference>